<protein>
    <submittedName>
        <fullName evidence="1">Uncharacterized protein</fullName>
    </submittedName>
</protein>
<comment type="caution">
    <text evidence="1">The sequence shown here is derived from an EMBL/GenBank/DDBJ whole genome shotgun (WGS) entry which is preliminary data.</text>
</comment>
<dbReference type="RefSeq" id="WP_171326760.1">
    <property type="nucleotide sequence ID" value="NZ_JABFBC010000003.1"/>
</dbReference>
<dbReference type="Pfam" id="PF23148">
    <property type="entry name" value="Gp77"/>
    <property type="match status" value="1"/>
</dbReference>
<evidence type="ECO:0000313" key="1">
    <source>
        <dbReference type="EMBL" id="NNU81905.1"/>
    </source>
</evidence>
<dbReference type="AlphaFoldDB" id="A0A849L658"/>
<gene>
    <name evidence="1" type="ORF">HMH01_15820</name>
</gene>
<proteinExistence type="predicted"/>
<dbReference type="InterPro" id="IPR056928">
    <property type="entry name" value="Gp77-like"/>
</dbReference>
<dbReference type="EMBL" id="JABFBC010000003">
    <property type="protein sequence ID" value="NNU81905.1"/>
    <property type="molecule type" value="Genomic_DNA"/>
</dbReference>
<evidence type="ECO:0000313" key="2">
    <source>
        <dbReference type="Proteomes" id="UP000572377"/>
    </source>
</evidence>
<keyword evidence="2" id="KW-1185">Reference proteome</keyword>
<sequence>MSGYLMKAAGAEAEACIDWRQGYLEPGEYVDADLGWSIMPAGDLGDPVIACQSFDDRASHARVRSGVPGRFYMLCARAATNTGRMLERAIVLRIAA</sequence>
<name>A0A849L658_9RHOB</name>
<accession>A0A849L658</accession>
<reference evidence="1 2" key="1">
    <citation type="submission" date="2020-05" db="EMBL/GenBank/DDBJ databases">
        <title>Gimesia benthica sp. nov., a novel planctomycete isolated from a deep-sea water sample of the Northwest Indian Ocean.</title>
        <authorList>
            <person name="Wang J."/>
            <person name="Ruan C."/>
            <person name="Song L."/>
            <person name="Zhu Y."/>
            <person name="Li A."/>
            <person name="Zheng X."/>
            <person name="Wang L."/>
            <person name="Lu Z."/>
            <person name="Huang Y."/>
            <person name="Du W."/>
            <person name="Zhou Y."/>
            <person name="Huang L."/>
            <person name="Dai X."/>
        </authorList>
    </citation>
    <scope>NUCLEOTIDE SEQUENCE [LARGE SCALE GENOMIC DNA]</scope>
    <source>
        <strain evidence="1 2">YYQ-30</strain>
    </source>
</reference>
<dbReference type="Proteomes" id="UP000572377">
    <property type="component" value="Unassembled WGS sequence"/>
</dbReference>
<organism evidence="1 2">
    <name type="scientific">Halovulum dunhuangense</name>
    <dbReference type="NCBI Taxonomy" id="1505036"/>
    <lineage>
        <taxon>Bacteria</taxon>
        <taxon>Pseudomonadati</taxon>
        <taxon>Pseudomonadota</taxon>
        <taxon>Alphaproteobacteria</taxon>
        <taxon>Rhodobacterales</taxon>
        <taxon>Paracoccaceae</taxon>
        <taxon>Halovulum</taxon>
    </lineage>
</organism>